<protein>
    <submittedName>
        <fullName evidence="1">tRNA-guanine transglycosylase</fullName>
        <ecNumber evidence="1">2.4.2.29</ecNumber>
    </submittedName>
</protein>
<evidence type="ECO:0000313" key="2">
    <source>
        <dbReference type="Proteomes" id="UP000255192"/>
    </source>
</evidence>
<dbReference type="AlphaFoldDB" id="A0A377ZG57"/>
<dbReference type="EMBL" id="UGMD01000002">
    <property type="protein sequence ID" value="STU70377.1"/>
    <property type="molecule type" value="Genomic_DNA"/>
</dbReference>
<dbReference type="InterPro" id="IPR036511">
    <property type="entry name" value="TGT-like_sf"/>
</dbReference>
<accession>A0A377ZG57</accession>
<keyword evidence="1" id="KW-0808">Transferase</keyword>
<dbReference type="EC" id="2.4.2.29" evidence="1"/>
<dbReference type="GO" id="GO:0016757">
    <property type="term" value="F:glycosyltransferase activity"/>
    <property type="evidence" value="ECO:0007669"/>
    <property type="project" value="UniProtKB-KW"/>
</dbReference>
<keyword evidence="1" id="KW-0328">Glycosyltransferase</keyword>
<dbReference type="SUPFAM" id="SSF51713">
    <property type="entry name" value="tRNA-guanine transglycosylase"/>
    <property type="match status" value="1"/>
</dbReference>
<dbReference type="GO" id="GO:0006400">
    <property type="term" value="P:tRNA modification"/>
    <property type="evidence" value="ECO:0007669"/>
    <property type="project" value="InterPro"/>
</dbReference>
<dbReference type="Proteomes" id="UP000255192">
    <property type="component" value="Unassembled WGS sequence"/>
</dbReference>
<name>A0A377ZG57_KLEPN</name>
<dbReference type="Gene3D" id="3.20.20.105">
    <property type="entry name" value="Queuine tRNA-ribosyltransferase-like"/>
    <property type="match status" value="1"/>
</dbReference>
<evidence type="ECO:0000313" key="1">
    <source>
        <dbReference type="EMBL" id="STU70377.1"/>
    </source>
</evidence>
<organism evidence="1 2">
    <name type="scientific">Klebsiella pneumoniae</name>
    <dbReference type="NCBI Taxonomy" id="573"/>
    <lineage>
        <taxon>Bacteria</taxon>
        <taxon>Pseudomonadati</taxon>
        <taxon>Pseudomonadota</taxon>
        <taxon>Gammaproteobacteria</taxon>
        <taxon>Enterobacterales</taxon>
        <taxon>Enterobacteriaceae</taxon>
        <taxon>Klebsiella/Raoultella group</taxon>
        <taxon>Klebsiella</taxon>
        <taxon>Klebsiella pneumoniae complex</taxon>
    </lineage>
</organism>
<reference evidence="1 2" key="1">
    <citation type="submission" date="2018-06" db="EMBL/GenBank/DDBJ databases">
        <authorList>
            <consortium name="Pathogen Informatics"/>
            <person name="Doyle S."/>
        </authorList>
    </citation>
    <scope>NUCLEOTIDE SEQUENCE [LARGE SCALE GENOMIC DNA]</scope>
    <source>
        <strain evidence="1 2">NCTC204</strain>
    </source>
</reference>
<gene>
    <name evidence="1" type="primary">tgt_2</name>
    <name evidence="1" type="ORF">NCTC204_00383</name>
</gene>
<sequence>MKFELDTTDGRARRGRLVFERGVVETPAFMPLAPTAPSKG</sequence>
<proteinExistence type="predicted"/>